<protein>
    <submittedName>
        <fullName evidence="1">Uncharacterized protein</fullName>
    </submittedName>
</protein>
<accession>A0A0E9PYH4</accession>
<name>A0A0E9PYH4_ANGAN</name>
<dbReference type="EMBL" id="GBXM01098891">
    <property type="protein sequence ID" value="JAH09686.1"/>
    <property type="molecule type" value="Transcribed_RNA"/>
</dbReference>
<sequence>MALELAKNSVGTVTCLWLFSKPISLSTG</sequence>
<dbReference type="AlphaFoldDB" id="A0A0E9PYH4"/>
<reference evidence="1" key="2">
    <citation type="journal article" date="2015" name="Fish Shellfish Immunol.">
        <title>Early steps in the European eel (Anguilla anguilla)-Vibrio vulnificus interaction in the gills: Role of the RtxA13 toxin.</title>
        <authorList>
            <person name="Callol A."/>
            <person name="Pajuelo D."/>
            <person name="Ebbesson L."/>
            <person name="Teles M."/>
            <person name="MacKenzie S."/>
            <person name="Amaro C."/>
        </authorList>
    </citation>
    <scope>NUCLEOTIDE SEQUENCE</scope>
</reference>
<evidence type="ECO:0000313" key="1">
    <source>
        <dbReference type="EMBL" id="JAH09686.1"/>
    </source>
</evidence>
<proteinExistence type="predicted"/>
<organism evidence="1">
    <name type="scientific">Anguilla anguilla</name>
    <name type="common">European freshwater eel</name>
    <name type="synonym">Muraena anguilla</name>
    <dbReference type="NCBI Taxonomy" id="7936"/>
    <lineage>
        <taxon>Eukaryota</taxon>
        <taxon>Metazoa</taxon>
        <taxon>Chordata</taxon>
        <taxon>Craniata</taxon>
        <taxon>Vertebrata</taxon>
        <taxon>Euteleostomi</taxon>
        <taxon>Actinopterygii</taxon>
        <taxon>Neopterygii</taxon>
        <taxon>Teleostei</taxon>
        <taxon>Anguilliformes</taxon>
        <taxon>Anguillidae</taxon>
        <taxon>Anguilla</taxon>
    </lineage>
</organism>
<reference evidence="1" key="1">
    <citation type="submission" date="2014-11" db="EMBL/GenBank/DDBJ databases">
        <authorList>
            <person name="Amaro Gonzalez C."/>
        </authorList>
    </citation>
    <scope>NUCLEOTIDE SEQUENCE</scope>
</reference>